<sequence length="493" mass="54185">MGGSNLELDQNNSSSAIHPKPPGMVTKAGRELDLLENLPKNASAEGKEQKGFREILQEREREVYLSPGQLQKQGFAFVCFAEHTAELLQRSDDFSLAAGHGVGFPETSQRRTTVAPCNPSPKSESSLVWVEEAVSDAHHLVGQSSGSQSEPKLIILGQGDWAPSYERTSCKALPWVLSSAPLRTQVAELHPPAGSARHRDLKVIEERLCKSSRGVQKQERQMVTGRRFDAGQEYKSEGALRYSSWHVVVKIPKSCHFQLTEFCRKRQQRQLLALVFGGCCPCAWSITRLWGSRTSDTEPLLPVSLQATVDNIQLLEEDFEDMSGQGEPDIGKEPEVSVKPTTMTAPEPPPAARSLGPVPQHASSLPSRNIQYILLDNCRNIPAHYGLTHGAHSGSASCHPVDHFPSTDVGFTSPLPKDPPVFLTFPIPTRKPSQGSKHSSSARKRLPVFRRLCGEHVPSTDPTDESLETSSHEENEQPKSSLSTTGGHERPER</sequence>
<evidence type="ECO:0000313" key="3">
    <source>
        <dbReference type="Proteomes" id="UP000198323"/>
    </source>
</evidence>
<accession>A0A226MQP9</accession>
<reference evidence="2 3" key="1">
    <citation type="submission" date="2016-07" db="EMBL/GenBank/DDBJ databases">
        <title>Disparate Historic Effective Population Sizes Predicted by Modern Levels of Genome Diversity for the Scaled Quail (Callipepla squamata) and the Northern Bobwhite (Colinus virginianus): Inferences from First and Second Generation Draft Genome Assemblies for Sympatric New World Quail.</title>
        <authorList>
            <person name="Oldeschulte D.L."/>
            <person name="Halley Y.A."/>
            <person name="Bhattarai E.K."/>
            <person name="Brashear W.A."/>
            <person name="Hill J."/>
            <person name="Metz R.P."/>
            <person name="Johnson C.D."/>
            <person name="Rollins D."/>
            <person name="Peterson M.J."/>
            <person name="Bickhart D.M."/>
            <person name="Decker J.E."/>
            <person name="Seabury C.M."/>
        </authorList>
    </citation>
    <scope>NUCLEOTIDE SEQUENCE [LARGE SCALE GENOMIC DNA]</scope>
    <source>
        <strain evidence="2 3">Texas</strain>
        <tissue evidence="2">Leg muscle</tissue>
    </source>
</reference>
<protein>
    <submittedName>
        <fullName evidence="2">Uncharacterized protein</fullName>
    </submittedName>
</protein>
<evidence type="ECO:0000256" key="1">
    <source>
        <dbReference type="SAM" id="MobiDB-lite"/>
    </source>
</evidence>
<feature type="region of interest" description="Disordered" evidence="1">
    <location>
        <begin position="422"/>
        <end position="493"/>
    </location>
</feature>
<dbReference type="AlphaFoldDB" id="A0A226MQP9"/>
<dbReference type="EMBL" id="MCFN01000535">
    <property type="protein sequence ID" value="OXB57643.1"/>
    <property type="molecule type" value="Genomic_DNA"/>
</dbReference>
<dbReference type="Proteomes" id="UP000198323">
    <property type="component" value="Unassembled WGS sequence"/>
</dbReference>
<keyword evidence="3" id="KW-1185">Reference proteome</keyword>
<comment type="caution">
    <text evidence="2">The sequence shown here is derived from an EMBL/GenBank/DDBJ whole genome shotgun (WGS) entry which is preliminary data.</text>
</comment>
<organism evidence="2 3">
    <name type="scientific">Callipepla squamata</name>
    <name type="common">Scaled quail</name>
    <dbReference type="NCBI Taxonomy" id="9009"/>
    <lineage>
        <taxon>Eukaryota</taxon>
        <taxon>Metazoa</taxon>
        <taxon>Chordata</taxon>
        <taxon>Craniata</taxon>
        <taxon>Vertebrata</taxon>
        <taxon>Euteleostomi</taxon>
        <taxon>Archelosauria</taxon>
        <taxon>Archosauria</taxon>
        <taxon>Dinosauria</taxon>
        <taxon>Saurischia</taxon>
        <taxon>Theropoda</taxon>
        <taxon>Coelurosauria</taxon>
        <taxon>Aves</taxon>
        <taxon>Neognathae</taxon>
        <taxon>Galloanserae</taxon>
        <taxon>Galliformes</taxon>
        <taxon>Odontophoridae</taxon>
        <taxon>Callipepla</taxon>
    </lineage>
</organism>
<feature type="region of interest" description="Disordered" evidence="1">
    <location>
        <begin position="322"/>
        <end position="363"/>
    </location>
</feature>
<name>A0A226MQP9_CALSU</name>
<proteinExistence type="predicted"/>
<feature type="compositionally biased region" description="Polar residues" evidence="1">
    <location>
        <begin position="7"/>
        <end position="16"/>
    </location>
</feature>
<feature type="region of interest" description="Disordered" evidence="1">
    <location>
        <begin position="1"/>
        <end position="28"/>
    </location>
</feature>
<dbReference type="OrthoDB" id="9205390at2759"/>
<gene>
    <name evidence="2" type="ORF">ASZ78_007038</name>
</gene>
<evidence type="ECO:0000313" key="2">
    <source>
        <dbReference type="EMBL" id="OXB57643.1"/>
    </source>
</evidence>